<feature type="domain" description="HTH arsR-type" evidence="1">
    <location>
        <begin position="12"/>
        <end position="98"/>
    </location>
</feature>
<protein>
    <submittedName>
        <fullName evidence="2">ArsR family transcriptional regulator</fullName>
    </submittedName>
</protein>
<gene>
    <name evidence="2" type="ORF">E1269_22755</name>
</gene>
<organism evidence="2 3">
    <name type="scientific">Jiangella asiatica</name>
    <dbReference type="NCBI Taxonomy" id="2530372"/>
    <lineage>
        <taxon>Bacteria</taxon>
        <taxon>Bacillati</taxon>
        <taxon>Actinomycetota</taxon>
        <taxon>Actinomycetes</taxon>
        <taxon>Jiangellales</taxon>
        <taxon>Jiangellaceae</taxon>
        <taxon>Jiangella</taxon>
    </lineage>
</organism>
<dbReference type="OrthoDB" id="7945987at2"/>
<evidence type="ECO:0000313" key="3">
    <source>
        <dbReference type="Proteomes" id="UP000294739"/>
    </source>
</evidence>
<reference evidence="2 3" key="1">
    <citation type="submission" date="2019-03" db="EMBL/GenBank/DDBJ databases">
        <title>Draft genome sequences of novel Actinobacteria.</title>
        <authorList>
            <person name="Sahin N."/>
            <person name="Ay H."/>
            <person name="Saygin H."/>
        </authorList>
    </citation>
    <scope>NUCLEOTIDE SEQUENCE [LARGE SCALE GENOMIC DNA]</scope>
    <source>
        <strain evidence="2 3">5K138</strain>
    </source>
</reference>
<evidence type="ECO:0000259" key="1">
    <source>
        <dbReference type="SMART" id="SM00418"/>
    </source>
</evidence>
<dbReference type="AlphaFoldDB" id="A0A4R5CQ94"/>
<dbReference type="InterPro" id="IPR036388">
    <property type="entry name" value="WH-like_DNA-bd_sf"/>
</dbReference>
<dbReference type="RefSeq" id="WP_131898845.1">
    <property type="nucleotide sequence ID" value="NZ_SMKZ01000040.1"/>
</dbReference>
<dbReference type="Proteomes" id="UP000294739">
    <property type="component" value="Unassembled WGS sequence"/>
</dbReference>
<name>A0A4R5CQ94_9ACTN</name>
<dbReference type="Pfam" id="PF12840">
    <property type="entry name" value="HTH_20"/>
    <property type="match status" value="1"/>
</dbReference>
<sequence length="191" mass="21616">MGLSSKRIDDVETLRAFAHPLRMKLLGRLRTAGSATASELGRHFGESSGSTSYHLRQLERFGFVVEDDEQLSRRERRWRAAHDVTSWHAGDFADSEAGRAAEAVVGRAQLGIMLDRLERWRAERHEWGREWLDAAGHSDMMLFARPEDLRALTEELEAVITRYVENPRLADDPDAAQVSLHLLTIPARDAS</sequence>
<evidence type="ECO:0000313" key="2">
    <source>
        <dbReference type="EMBL" id="TDE01607.1"/>
    </source>
</evidence>
<dbReference type="SUPFAM" id="SSF46785">
    <property type="entry name" value="Winged helix' DNA-binding domain"/>
    <property type="match status" value="1"/>
</dbReference>
<dbReference type="InterPro" id="IPR001845">
    <property type="entry name" value="HTH_ArsR_DNA-bd_dom"/>
</dbReference>
<dbReference type="EMBL" id="SMKZ01000040">
    <property type="protein sequence ID" value="TDE01607.1"/>
    <property type="molecule type" value="Genomic_DNA"/>
</dbReference>
<keyword evidence="3" id="KW-1185">Reference proteome</keyword>
<dbReference type="InterPro" id="IPR036390">
    <property type="entry name" value="WH_DNA-bd_sf"/>
</dbReference>
<dbReference type="CDD" id="cd00090">
    <property type="entry name" value="HTH_ARSR"/>
    <property type="match status" value="1"/>
</dbReference>
<dbReference type="InParanoid" id="A0A4R5CQ94"/>
<dbReference type="Gene3D" id="1.10.10.10">
    <property type="entry name" value="Winged helix-like DNA-binding domain superfamily/Winged helix DNA-binding domain"/>
    <property type="match status" value="1"/>
</dbReference>
<accession>A0A4R5CQ94</accession>
<dbReference type="GO" id="GO:0003700">
    <property type="term" value="F:DNA-binding transcription factor activity"/>
    <property type="evidence" value="ECO:0007669"/>
    <property type="project" value="InterPro"/>
</dbReference>
<dbReference type="InterPro" id="IPR011991">
    <property type="entry name" value="ArsR-like_HTH"/>
</dbReference>
<comment type="caution">
    <text evidence="2">The sequence shown here is derived from an EMBL/GenBank/DDBJ whole genome shotgun (WGS) entry which is preliminary data.</text>
</comment>
<dbReference type="SMART" id="SM00418">
    <property type="entry name" value="HTH_ARSR"/>
    <property type="match status" value="1"/>
</dbReference>
<proteinExistence type="predicted"/>